<dbReference type="HOGENOM" id="CLU_1777079_0_0_1"/>
<proteinExistence type="predicted"/>
<evidence type="ECO:0000256" key="4">
    <source>
        <dbReference type="PROSITE-ProRule" id="PRU00176"/>
    </source>
</evidence>
<dbReference type="SUPFAM" id="SSF54928">
    <property type="entry name" value="RNA-binding domain, RBD"/>
    <property type="match status" value="1"/>
</dbReference>
<accession>F4PDS8</accession>
<protein>
    <recommendedName>
        <fullName evidence="5">RRM domain-containing protein</fullName>
    </recommendedName>
</protein>
<dbReference type="InterPro" id="IPR012677">
    <property type="entry name" value="Nucleotide-bd_a/b_plait_sf"/>
</dbReference>
<dbReference type="InParanoid" id="F4PDS8"/>
<dbReference type="PANTHER" id="PTHR48029:SF1">
    <property type="entry name" value="NUCLEOLAR PROTEIN 8"/>
    <property type="match status" value="1"/>
</dbReference>
<dbReference type="PROSITE" id="PS50102">
    <property type="entry name" value="RRM"/>
    <property type="match status" value="1"/>
</dbReference>
<dbReference type="InterPro" id="IPR034138">
    <property type="entry name" value="NOP8_RRM"/>
</dbReference>
<evidence type="ECO:0000313" key="7">
    <source>
        <dbReference type="Proteomes" id="UP000007241"/>
    </source>
</evidence>
<dbReference type="GO" id="GO:0003723">
    <property type="term" value="F:RNA binding"/>
    <property type="evidence" value="ECO:0000318"/>
    <property type="project" value="GO_Central"/>
</dbReference>
<dbReference type="GeneID" id="18244700"/>
<evidence type="ECO:0000313" key="6">
    <source>
        <dbReference type="EMBL" id="EGF76554.1"/>
    </source>
</evidence>
<reference evidence="6 7" key="1">
    <citation type="submission" date="2009-12" db="EMBL/GenBank/DDBJ databases">
        <title>The draft genome of Batrachochytrium dendrobatidis.</title>
        <authorList>
            <consortium name="US DOE Joint Genome Institute (JGI-PGF)"/>
            <person name="Kuo A."/>
            <person name="Salamov A."/>
            <person name="Schmutz J."/>
            <person name="Lucas S."/>
            <person name="Pitluck S."/>
            <person name="Rosenblum E."/>
            <person name="Stajich J."/>
            <person name="Eisen M."/>
            <person name="Grigoriev I.V."/>
        </authorList>
    </citation>
    <scope>NUCLEOTIDE SEQUENCE [LARGE SCALE GENOMIC DNA]</scope>
    <source>
        <strain evidence="7">JAM81 / FGSC 10211</strain>
    </source>
</reference>
<evidence type="ECO:0000256" key="2">
    <source>
        <dbReference type="ARBA" id="ARBA00022884"/>
    </source>
</evidence>
<feature type="domain" description="RRM" evidence="5">
    <location>
        <begin position="53"/>
        <end position="131"/>
    </location>
</feature>
<dbReference type="OrthoDB" id="21643at2759"/>
<comment type="subcellular location">
    <subcellularLocation>
        <location evidence="1">Nucleus</location>
        <location evidence="1">Nucleolus</location>
    </subcellularLocation>
</comment>
<evidence type="ECO:0000256" key="1">
    <source>
        <dbReference type="ARBA" id="ARBA00004604"/>
    </source>
</evidence>
<evidence type="ECO:0000259" key="5">
    <source>
        <dbReference type="PROSITE" id="PS50102"/>
    </source>
</evidence>
<dbReference type="Pfam" id="PF00076">
    <property type="entry name" value="RRM_1"/>
    <property type="match status" value="1"/>
</dbReference>
<dbReference type="InterPro" id="IPR000504">
    <property type="entry name" value="RRM_dom"/>
</dbReference>
<dbReference type="CDD" id="cd12226">
    <property type="entry name" value="RRM_NOL8"/>
    <property type="match status" value="1"/>
</dbReference>
<name>F4PDS8_BATDJ</name>
<dbReference type="RefSeq" id="XP_006682911.1">
    <property type="nucleotide sequence ID" value="XM_006682848.1"/>
</dbReference>
<organism evidence="6 7">
    <name type="scientific">Batrachochytrium dendrobatidis (strain JAM81 / FGSC 10211)</name>
    <name type="common">Frog chytrid fungus</name>
    <dbReference type="NCBI Taxonomy" id="684364"/>
    <lineage>
        <taxon>Eukaryota</taxon>
        <taxon>Fungi</taxon>
        <taxon>Fungi incertae sedis</taxon>
        <taxon>Chytridiomycota</taxon>
        <taxon>Chytridiomycota incertae sedis</taxon>
        <taxon>Chytridiomycetes</taxon>
        <taxon>Rhizophydiales</taxon>
        <taxon>Rhizophydiales incertae sedis</taxon>
        <taxon>Batrachochytrium</taxon>
    </lineage>
</organism>
<dbReference type="InterPro" id="IPR035979">
    <property type="entry name" value="RBD_domain_sf"/>
</dbReference>
<dbReference type="Proteomes" id="UP000007241">
    <property type="component" value="Unassembled WGS sequence"/>
</dbReference>
<evidence type="ECO:0000256" key="3">
    <source>
        <dbReference type="ARBA" id="ARBA00023242"/>
    </source>
</evidence>
<dbReference type="GO" id="GO:0005730">
    <property type="term" value="C:nucleolus"/>
    <property type="evidence" value="ECO:0007669"/>
    <property type="project" value="UniProtKB-SubCell"/>
</dbReference>
<sequence length="146" mass="16563">MSISDKETARHPILPETVATKTPKIELTKEQLFQLQLQQKQAALKENGKVISKRLFIGGLPLDVSSEDLTARFSSFGTVSQVDIRSKPDQHQSYFAFLSLRTTVGSLKKCISIYHGTKWKGHALRIEESKQDYLSRITRSIVIQFK</sequence>
<dbReference type="AlphaFoldDB" id="F4PDS8"/>
<gene>
    <name evidence="6" type="ORF">BATDEDRAFT_92630</name>
</gene>
<dbReference type="STRING" id="684364.F4PDS8"/>
<keyword evidence="7" id="KW-1185">Reference proteome</keyword>
<dbReference type="EMBL" id="GL882896">
    <property type="protein sequence ID" value="EGF76554.1"/>
    <property type="molecule type" value="Genomic_DNA"/>
</dbReference>
<dbReference type="Gene3D" id="3.30.70.330">
    <property type="match status" value="1"/>
</dbReference>
<dbReference type="SMART" id="SM00360">
    <property type="entry name" value="RRM"/>
    <property type="match status" value="1"/>
</dbReference>
<keyword evidence="3" id="KW-0539">Nucleus</keyword>
<dbReference type="PANTHER" id="PTHR48029">
    <property type="entry name" value="NUCLEOLAR PROTEIN 8"/>
    <property type="match status" value="1"/>
</dbReference>
<keyword evidence="2 4" id="KW-0694">RNA-binding</keyword>